<dbReference type="PANTHER" id="PTHR43304">
    <property type="entry name" value="PHYTOCHROME-LIKE PROTEIN CPH1"/>
    <property type="match status" value="1"/>
</dbReference>
<dbReference type="InterPro" id="IPR001610">
    <property type="entry name" value="PAC"/>
</dbReference>
<dbReference type="GO" id="GO:0000155">
    <property type="term" value="F:phosphorelay sensor kinase activity"/>
    <property type="evidence" value="ECO:0007669"/>
    <property type="project" value="InterPro"/>
</dbReference>
<dbReference type="InterPro" id="IPR036097">
    <property type="entry name" value="HisK_dim/P_sf"/>
</dbReference>
<keyword evidence="4" id="KW-0808">Transferase</keyword>
<evidence type="ECO:0000259" key="7">
    <source>
        <dbReference type="PROSITE" id="PS50112"/>
    </source>
</evidence>
<keyword evidence="10" id="KW-1185">Reference proteome</keyword>
<dbReference type="HOGENOM" id="CLU_000445_114_18_10"/>
<organism evidence="9 10">
    <name type="scientific">Cellulophaga algicola (strain DSM 14237 / IC166 / ACAM 630)</name>
    <dbReference type="NCBI Taxonomy" id="688270"/>
    <lineage>
        <taxon>Bacteria</taxon>
        <taxon>Pseudomonadati</taxon>
        <taxon>Bacteroidota</taxon>
        <taxon>Flavobacteriia</taxon>
        <taxon>Flavobacteriales</taxon>
        <taxon>Flavobacteriaceae</taxon>
        <taxon>Cellulophaga</taxon>
    </lineage>
</organism>
<dbReference type="EC" id="2.7.13.3" evidence="2"/>
<dbReference type="KEGG" id="cao:Celal_2939"/>
<evidence type="ECO:0000256" key="5">
    <source>
        <dbReference type="ARBA" id="ARBA00022777"/>
    </source>
</evidence>
<dbReference type="PRINTS" id="PR00344">
    <property type="entry name" value="BCTRLSENSOR"/>
</dbReference>
<evidence type="ECO:0000313" key="9">
    <source>
        <dbReference type="EMBL" id="ADV50215.1"/>
    </source>
</evidence>
<dbReference type="SMART" id="SM00091">
    <property type="entry name" value="PAS"/>
    <property type="match status" value="4"/>
</dbReference>
<dbReference type="InterPro" id="IPR000700">
    <property type="entry name" value="PAS-assoc_C"/>
</dbReference>
<dbReference type="SUPFAM" id="SSF55874">
    <property type="entry name" value="ATPase domain of HSP90 chaperone/DNA topoisomerase II/histidine kinase"/>
    <property type="match status" value="1"/>
</dbReference>
<proteinExistence type="predicted"/>
<dbReference type="Gene3D" id="3.30.450.40">
    <property type="match status" value="1"/>
</dbReference>
<dbReference type="CDD" id="cd00130">
    <property type="entry name" value="PAS"/>
    <property type="match status" value="4"/>
</dbReference>
<evidence type="ECO:0000259" key="6">
    <source>
        <dbReference type="PROSITE" id="PS50109"/>
    </source>
</evidence>
<dbReference type="FunFam" id="3.30.565.10:FF:000006">
    <property type="entry name" value="Sensor histidine kinase WalK"/>
    <property type="match status" value="1"/>
</dbReference>
<dbReference type="InterPro" id="IPR004358">
    <property type="entry name" value="Sig_transdc_His_kin-like_C"/>
</dbReference>
<dbReference type="InterPro" id="IPR003661">
    <property type="entry name" value="HisK_dim/P_dom"/>
</dbReference>
<evidence type="ECO:0000256" key="3">
    <source>
        <dbReference type="ARBA" id="ARBA00022553"/>
    </source>
</evidence>
<evidence type="ECO:0000256" key="4">
    <source>
        <dbReference type="ARBA" id="ARBA00022679"/>
    </source>
</evidence>
<dbReference type="CDD" id="cd00082">
    <property type="entry name" value="HisKA"/>
    <property type="match status" value="1"/>
</dbReference>
<dbReference type="InterPro" id="IPR029016">
    <property type="entry name" value="GAF-like_dom_sf"/>
</dbReference>
<name>E6XEC5_CELAD</name>
<dbReference type="Gene3D" id="3.30.450.20">
    <property type="entry name" value="PAS domain"/>
    <property type="match status" value="5"/>
</dbReference>
<dbReference type="InterPro" id="IPR003018">
    <property type="entry name" value="GAF"/>
</dbReference>
<feature type="domain" description="Histidine kinase" evidence="6">
    <location>
        <begin position="867"/>
        <end position="1083"/>
    </location>
</feature>
<dbReference type="Pfam" id="PF02518">
    <property type="entry name" value="HATPase_c"/>
    <property type="match status" value="1"/>
</dbReference>
<dbReference type="SMART" id="SM00388">
    <property type="entry name" value="HisKA"/>
    <property type="match status" value="1"/>
</dbReference>
<dbReference type="InterPro" id="IPR000014">
    <property type="entry name" value="PAS"/>
</dbReference>
<protein>
    <recommendedName>
        <fullName evidence="2">histidine kinase</fullName>
        <ecNumber evidence="2">2.7.13.3</ecNumber>
    </recommendedName>
</protein>
<dbReference type="eggNOG" id="COG3829">
    <property type="taxonomic scope" value="Bacteria"/>
</dbReference>
<dbReference type="SUPFAM" id="SSF55785">
    <property type="entry name" value="PYP-like sensor domain (PAS domain)"/>
    <property type="match status" value="4"/>
</dbReference>
<keyword evidence="5 9" id="KW-0418">Kinase</keyword>
<dbReference type="Gene3D" id="2.10.70.100">
    <property type="match status" value="1"/>
</dbReference>
<dbReference type="InterPro" id="IPR013656">
    <property type="entry name" value="PAS_4"/>
</dbReference>
<dbReference type="PROSITE" id="PS50113">
    <property type="entry name" value="PAC"/>
    <property type="match status" value="2"/>
</dbReference>
<evidence type="ECO:0000259" key="8">
    <source>
        <dbReference type="PROSITE" id="PS50113"/>
    </source>
</evidence>
<dbReference type="eggNOG" id="COG2202">
    <property type="taxonomic scope" value="Bacteria"/>
</dbReference>
<dbReference type="RefSeq" id="WP_013551678.1">
    <property type="nucleotide sequence ID" value="NC_014934.1"/>
</dbReference>
<dbReference type="OrthoDB" id="9808408at2"/>
<dbReference type="InterPro" id="IPR013655">
    <property type="entry name" value="PAS_fold_3"/>
</dbReference>
<dbReference type="PROSITE" id="PS50109">
    <property type="entry name" value="HIS_KIN"/>
    <property type="match status" value="1"/>
</dbReference>
<dbReference type="SMART" id="SM00086">
    <property type="entry name" value="PAC"/>
    <property type="match status" value="3"/>
</dbReference>
<evidence type="ECO:0000256" key="2">
    <source>
        <dbReference type="ARBA" id="ARBA00012438"/>
    </source>
</evidence>
<reference evidence="9 10" key="1">
    <citation type="journal article" date="2010" name="Stand. Genomic Sci.">
        <title>Complete genome sequence of Cellulophaga algicola type strain (IC166).</title>
        <authorList>
            <person name="Abt B."/>
            <person name="Lu M."/>
            <person name="Misra M."/>
            <person name="Han C."/>
            <person name="Nolan M."/>
            <person name="Lucas S."/>
            <person name="Hammon N."/>
            <person name="Deshpande S."/>
            <person name="Cheng J.F."/>
            <person name="Tapia R."/>
            <person name="Goodwin L."/>
            <person name="Pitluck S."/>
            <person name="Liolios K."/>
            <person name="Pagani I."/>
            <person name="Ivanova N."/>
            <person name="Mavromatis K."/>
            <person name="Ovchinikova G."/>
            <person name="Pati A."/>
            <person name="Chen A."/>
            <person name="Palaniappan K."/>
            <person name="Land M."/>
            <person name="Hauser L."/>
            <person name="Chang Y.J."/>
            <person name="Jeffries C.D."/>
            <person name="Detter J.C."/>
            <person name="Brambilla E."/>
            <person name="Rohde M."/>
            <person name="Tindall B.J."/>
            <person name="Goker M."/>
            <person name="Woyke T."/>
            <person name="Bristow J."/>
            <person name="Eisen J.A."/>
            <person name="Markowitz V."/>
            <person name="Hugenholtz P."/>
            <person name="Kyrpides N.C."/>
            <person name="Klenk H.P."/>
            <person name="Lapidus A."/>
        </authorList>
    </citation>
    <scope>NUCLEOTIDE SEQUENCE [LARGE SCALE GENOMIC DNA]</scope>
    <source>
        <strain evidence="10">DSM 14237 / IC166 / ACAM 630</strain>
    </source>
</reference>
<dbReference type="Pfam" id="PF00512">
    <property type="entry name" value="HisKA"/>
    <property type="match status" value="1"/>
</dbReference>
<dbReference type="InterPro" id="IPR036890">
    <property type="entry name" value="HATPase_C_sf"/>
</dbReference>
<dbReference type="AlphaFoldDB" id="E6XEC5"/>
<dbReference type="SMART" id="SM00065">
    <property type="entry name" value="GAF"/>
    <property type="match status" value="1"/>
</dbReference>
<dbReference type="Pfam" id="PF08448">
    <property type="entry name" value="PAS_4"/>
    <property type="match status" value="1"/>
</dbReference>
<dbReference type="eggNOG" id="COG2205">
    <property type="taxonomic scope" value="Bacteria"/>
</dbReference>
<feature type="domain" description="PAS" evidence="7">
    <location>
        <begin position="385"/>
        <end position="452"/>
    </location>
</feature>
<dbReference type="PROSITE" id="PS50112">
    <property type="entry name" value="PAS"/>
    <property type="match status" value="2"/>
</dbReference>
<dbReference type="PANTHER" id="PTHR43304:SF1">
    <property type="entry name" value="PAC DOMAIN-CONTAINING PROTEIN"/>
    <property type="match status" value="1"/>
</dbReference>
<dbReference type="InterPro" id="IPR005467">
    <property type="entry name" value="His_kinase_dom"/>
</dbReference>
<dbReference type="InterPro" id="IPR035965">
    <property type="entry name" value="PAS-like_dom_sf"/>
</dbReference>
<dbReference type="InterPro" id="IPR052162">
    <property type="entry name" value="Sensor_kinase/Photoreceptor"/>
</dbReference>
<feature type="domain" description="PAC" evidence="8">
    <location>
        <begin position="453"/>
        <end position="507"/>
    </location>
</feature>
<dbReference type="eggNOG" id="COG2203">
    <property type="taxonomic scope" value="Bacteria"/>
</dbReference>
<dbReference type="NCBIfam" id="TIGR00229">
    <property type="entry name" value="sensory_box"/>
    <property type="match status" value="4"/>
</dbReference>
<dbReference type="Pfam" id="PF13185">
    <property type="entry name" value="GAF_2"/>
    <property type="match status" value="1"/>
</dbReference>
<feature type="domain" description="PAS" evidence="7">
    <location>
        <begin position="7"/>
        <end position="60"/>
    </location>
</feature>
<dbReference type="STRING" id="688270.Celal_2939"/>
<dbReference type="CDD" id="cd00075">
    <property type="entry name" value="HATPase"/>
    <property type="match status" value="1"/>
</dbReference>
<dbReference type="Gene3D" id="1.10.287.130">
    <property type="match status" value="1"/>
</dbReference>
<evidence type="ECO:0000256" key="1">
    <source>
        <dbReference type="ARBA" id="ARBA00000085"/>
    </source>
</evidence>
<dbReference type="EMBL" id="CP002453">
    <property type="protein sequence ID" value="ADV50215.1"/>
    <property type="molecule type" value="Genomic_DNA"/>
</dbReference>
<dbReference type="SUPFAM" id="SSF55781">
    <property type="entry name" value="GAF domain-like"/>
    <property type="match status" value="1"/>
</dbReference>
<gene>
    <name evidence="9" type="ordered locus">Celal_2939</name>
</gene>
<comment type="catalytic activity">
    <reaction evidence="1">
        <text>ATP + protein L-histidine = ADP + protein N-phospho-L-histidine.</text>
        <dbReference type="EC" id="2.7.13.3"/>
    </reaction>
</comment>
<dbReference type="Pfam" id="PF08447">
    <property type="entry name" value="PAS_3"/>
    <property type="match status" value="1"/>
</dbReference>
<dbReference type="Gene3D" id="3.30.565.10">
    <property type="entry name" value="Histidine kinase-like ATPase, C-terminal domain"/>
    <property type="match status" value="1"/>
</dbReference>
<dbReference type="Pfam" id="PF13426">
    <property type="entry name" value="PAS_9"/>
    <property type="match status" value="2"/>
</dbReference>
<dbReference type="InterPro" id="IPR003594">
    <property type="entry name" value="HATPase_dom"/>
</dbReference>
<dbReference type="SMART" id="SM00387">
    <property type="entry name" value="HATPase_c"/>
    <property type="match status" value="1"/>
</dbReference>
<evidence type="ECO:0000313" key="10">
    <source>
        <dbReference type="Proteomes" id="UP000008634"/>
    </source>
</evidence>
<accession>E6XEC5</accession>
<dbReference type="SUPFAM" id="SSF47384">
    <property type="entry name" value="Homodimeric domain of signal transducing histidine kinase"/>
    <property type="match status" value="1"/>
</dbReference>
<feature type="domain" description="PAC" evidence="8">
    <location>
        <begin position="210"/>
        <end position="262"/>
    </location>
</feature>
<dbReference type="Proteomes" id="UP000008634">
    <property type="component" value="Chromosome"/>
</dbReference>
<sequence length="1083" mass="122746">MVDKIKDNELFKGIFESSIEGILVVDQEGNIIKANPSIDKMFGYEPGELVHKKVDDLIPPHYGKSHENHRKGFGRKPVTRIMGKRGDIWGLKKNGLQIPLEISLSPTEISSENLTVAFVIDISDRLLTQKSTAANAQKMNEAQSLAHVGSWVWNLQTNERSWSDEFYRICGLPVGDERLTAKTASKFIHPDDQQNVLASVDYAIKNCTPYSNKKRIIRADGTVRHIMAHGKASYDLYGKPLEWFGTIQDVTEQKETEQQLEENLAKNKALLGALPDMMFILNHEGKFLDCYAPEPEKLFAAPATLIGGYINELLPKHIYEAVRKGMDKTIESEEIQFVEYDFEVKGGRQFYEGRIVPMDKNRLLTIIRDITAERVIENILYVRNRALAATANGIIICDAQQPDFPIIYGNEAFTKITGYEKVEFMGQNCRFLQGDDTDQIEIKKMSAAIKKGEDCRVVLRNYRKDGSLFWNEISITSIYNTKKILTHYVGVQNDVTAHKIQEFFKIGQSHVMDMIIQHKPLKTIAYKIIETIETAIPNCQGSILLLDQKSDKLKKLAAPNLSERYTKAIEKMFLSPENGSCGTAAYLKKEVIVSDTLNDPLWEAFRELAIKDNIKACWSFPIFSSNKELLGTFAIYLPVSRKPLDTEKEIINIITQAISVAIDQHNEGVALKDSRQELAAYAEALEHKVAERTVELKDIVQKLVESNLSFEDQIQITKTAENNAIASQKLLDTIFKNFPRGFVGVLDLNLSVVFIEGEDLDVVGFRDAIQVGATIDELRQVPIELKKNVKKNIQKTLKGEHCSFEVKVKGISYLVNTTPLFNENHEVIQALLVYNNISDQKRVEVEIRNTLQKEKELNELKSRFISMASHEFRTPLSTVLSATNLIERQNEAGQEEKRIKYISKIKTSIKNLVGILNDFLSLSKLEEGKVIAQPILFDFVEFSDALVEELQGIKKTGQEMAIVYSSYSIQVQLDPKLLRHIVHNLLTNAIKYSEENTKILLIISTKNKKLFIEVTDQGIGIPDEDQGYLFQRFYRAKNATNFQGTGLGLNIVQQYVLLMRGNISFQSKLNHGTTFIVELPLIY</sequence>
<keyword evidence="3" id="KW-0597">Phosphoprotein</keyword>